<evidence type="ECO:0000313" key="3">
    <source>
        <dbReference type="Proteomes" id="UP000269221"/>
    </source>
</evidence>
<evidence type="ECO:0000256" key="1">
    <source>
        <dbReference type="SAM" id="Phobius"/>
    </source>
</evidence>
<protein>
    <submittedName>
        <fullName evidence="2">Uncharacterized protein</fullName>
    </submittedName>
</protein>
<proteinExistence type="predicted"/>
<sequence length="83" mass="8949">MLPLLLVLLLGCGRSLGLLRRRMVVVMVVMVVVMGVVAVVVAVAAVVVVALDGFGHQAVYAKGGFRQHFHFLPISHVQHHTLV</sequence>
<reference evidence="2 3" key="1">
    <citation type="submission" date="2018-07" db="EMBL/GenBank/DDBJ databases">
        <title>A high quality draft genome assembly of the barn swallow (H. rustica rustica).</title>
        <authorList>
            <person name="Formenti G."/>
            <person name="Chiara M."/>
            <person name="Poveda L."/>
            <person name="Francoijs K.-J."/>
            <person name="Bonisoli-Alquati A."/>
            <person name="Canova L."/>
            <person name="Gianfranceschi L."/>
            <person name="Horner D.S."/>
            <person name="Saino N."/>
        </authorList>
    </citation>
    <scope>NUCLEOTIDE SEQUENCE [LARGE SCALE GENOMIC DNA]</scope>
    <source>
        <strain evidence="2">Chelidonia</strain>
        <tissue evidence="2">Blood</tissue>
    </source>
</reference>
<keyword evidence="1" id="KW-1133">Transmembrane helix</keyword>
<dbReference type="AlphaFoldDB" id="A0A3M0JGX3"/>
<evidence type="ECO:0000313" key="2">
    <source>
        <dbReference type="EMBL" id="RMC00388.1"/>
    </source>
</evidence>
<name>A0A3M0JGX3_HIRRU</name>
<feature type="transmembrane region" description="Helical" evidence="1">
    <location>
        <begin position="25"/>
        <end position="51"/>
    </location>
</feature>
<keyword evidence="1" id="KW-0812">Transmembrane</keyword>
<dbReference type="EMBL" id="QRBI01000144">
    <property type="protein sequence ID" value="RMC00388.1"/>
    <property type="molecule type" value="Genomic_DNA"/>
</dbReference>
<dbReference type="Proteomes" id="UP000269221">
    <property type="component" value="Unassembled WGS sequence"/>
</dbReference>
<accession>A0A3M0JGX3</accession>
<keyword evidence="3" id="KW-1185">Reference proteome</keyword>
<organism evidence="2 3">
    <name type="scientific">Hirundo rustica rustica</name>
    <dbReference type="NCBI Taxonomy" id="333673"/>
    <lineage>
        <taxon>Eukaryota</taxon>
        <taxon>Metazoa</taxon>
        <taxon>Chordata</taxon>
        <taxon>Craniata</taxon>
        <taxon>Vertebrata</taxon>
        <taxon>Euteleostomi</taxon>
        <taxon>Archelosauria</taxon>
        <taxon>Archosauria</taxon>
        <taxon>Dinosauria</taxon>
        <taxon>Saurischia</taxon>
        <taxon>Theropoda</taxon>
        <taxon>Coelurosauria</taxon>
        <taxon>Aves</taxon>
        <taxon>Neognathae</taxon>
        <taxon>Neoaves</taxon>
        <taxon>Telluraves</taxon>
        <taxon>Australaves</taxon>
        <taxon>Passeriformes</taxon>
        <taxon>Sylvioidea</taxon>
        <taxon>Hirundinidae</taxon>
        <taxon>Hirundo</taxon>
    </lineage>
</organism>
<gene>
    <name evidence="2" type="ORF">DUI87_22996</name>
</gene>
<comment type="caution">
    <text evidence="2">The sequence shown here is derived from an EMBL/GenBank/DDBJ whole genome shotgun (WGS) entry which is preliminary data.</text>
</comment>
<keyword evidence="1" id="KW-0472">Membrane</keyword>